<keyword evidence="1 4" id="KW-0808">Transferase</keyword>
<comment type="caution">
    <text evidence="4">The sequence shown here is derived from an EMBL/GenBank/DDBJ whole genome shotgun (WGS) entry which is preliminary data.</text>
</comment>
<organism evidence="4 5">
    <name type="scientific">Mucilaginibacter achroorhodeus</name>
    <dbReference type="NCBI Taxonomy" id="2599294"/>
    <lineage>
        <taxon>Bacteria</taxon>
        <taxon>Pseudomonadati</taxon>
        <taxon>Bacteroidota</taxon>
        <taxon>Sphingobacteriia</taxon>
        <taxon>Sphingobacteriales</taxon>
        <taxon>Sphingobacteriaceae</taxon>
        <taxon>Mucilaginibacter</taxon>
    </lineage>
</organism>
<gene>
    <name evidence="4" type="ORF">FPZ42_12120</name>
</gene>
<evidence type="ECO:0000256" key="1">
    <source>
        <dbReference type="ARBA" id="ARBA00022679"/>
    </source>
</evidence>
<dbReference type="AlphaFoldDB" id="A0A563U2V2"/>
<reference evidence="4 5" key="1">
    <citation type="submission" date="2019-07" db="EMBL/GenBank/DDBJ databases">
        <authorList>
            <person name="Kim J."/>
        </authorList>
    </citation>
    <scope>NUCLEOTIDE SEQUENCE [LARGE SCALE GENOMIC DNA]</scope>
    <source>
        <strain evidence="4 5">MJ1a</strain>
    </source>
</reference>
<dbReference type="Proteomes" id="UP000318010">
    <property type="component" value="Unassembled WGS sequence"/>
</dbReference>
<evidence type="ECO:0000259" key="3">
    <source>
        <dbReference type="Pfam" id="PF13439"/>
    </source>
</evidence>
<dbReference type="CDD" id="cd03809">
    <property type="entry name" value="GT4_MtfB-like"/>
    <property type="match status" value="1"/>
</dbReference>
<dbReference type="InterPro" id="IPR028098">
    <property type="entry name" value="Glyco_trans_4-like_N"/>
</dbReference>
<accession>A0A563U2V2</accession>
<dbReference type="InterPro" id="IPR001296">
    <property type="entry name" value="Glyco_trans_1"/>
</dbReference>
<evidence type="ECO:0000259" key="2">
    <source>
        <dbReference type="Pfam" id="PF00534"/>
    </source>
</evidence>
<dbReference type="PANTHER" id="PTHR46401">
    <property type="entry name" value="GLYCOSYLTRANSFERASE WBBK-RELATED"/>
    <property type="match status" value="1"/>
</dbReference>
<sequence length="357" mass="40266">MINHSGIGTYLRMLLPAIISKFEVTLLGDPSLLGSYYPNVAVVDFPASIYSISEQLKYRKVIPVCDLFWSPHYNAPLMPVKALKRVVTIHDVFHLAFASQLSLKQKIYAKLAFNLVSKLSNRIVTVSHFSKQEILKFIKVDQSKINVIHNGVEQQAKLVDVNNLKAKYQLPDNYILFVGNVKPHKNLKNLANAYLALPKALQDRYKLLVVGKKDGFITGDDNLFDMISSNQALSDNLHFTGYVDNDDMATIYNNAAVFVFPSLYEGFGLPPLEAMVNKCAVLASEIPVLHEVCGEAAVYFDPENAEDIASKIEWILNNDQERETLIAKGAERVKLFDWQQSAQKHIELFNQLIYNTK</sequence>
<dbReference type="OrthoDB" id="9801609at2"/>
<dbReference type="GO" id="GO:0016757">
    <property type="term" value="F:glycosyltransferase activity"/>
    <property type="evidence" value="ECO:0007669"/>
    <property type="project" value="InterPro"/>
</dbReference>
<dbReference type="GO" id="GO:0009103">
    <property type="term" value="P:lipopolysaccharide biosynthetic process"/>
    <property type="evidence" value="ECO:0007669"/>
    <property type="project" value="TreeGrafter"/>
</dbReference>
<keyword evidence="5" id="KW-1185">Reference proteome</keyword>
<dbReference type="FunFam" id="3.40.50.2000:FF:000119">
    <property type="entry name" value="Glycosyl transferase group 1"/>
    <property type="match status" value="1"/>
</dbReference>
<evidence type="ECO:0000313" key="4">
    <source>
        <dbReference type="EMBL" id="TWR25676.1"/>
    </source>
</evidence>
<evidence type="ECO:0000313" key="5">
    <source>
        <dbReference type="Proteomes" id="UP000318010"/>
    </source>
</evidence>
<feature type="domain" description="Glycosyltransferase subfamily 4-like N-terminal" evidence="3">
    <location>
        <begin position="6"/>
        <end position="153"/>
    </location>
</feature>
<dbReference type="EMBL" id="VOEI01000004">
    <property type="protein sequence ID" value="TWR25676.1"/>
    <property type="molecule type" value="Genomic_DNA"/>
</dbReference>
<feature type="domain" description="Glycosyl transferase family 1" evidence="2">
    <location>
        <begin position="170"/>
        <end position="331"/>
    </location>
</feature>
<dbReference type="PANTHER" id="PTHR46401:SF2">
    <property type="entry name" value="GLYCOSYLTRANSFERASE WBBK-RELATED"/>
    <property type="match status" value="1"/>
</dbReference>
<proteinExistence type="predicted"/>
<dbReference type="Pfam" id="PF00534">
    <property type="entry name" value="Glycos_transf_1"/>
    <property type="match status" value="1"/>
</dbReference>
<dbReference type="Pfam" id="PF13439">
    <property type="entry name" value="Glyco_transf_4"/>
    <property type="match status" value="1"/>
</dbReference>
<protein>
    <submittedName>
        <fullName evidence="4">Glycosyltransferase family 4 protein</fullName>
    </submittedName>
</protein>
<dbReference type="SUPFAM" id="SSF53756">
    <property type="entry name" value="UDP-Glycosyltransferase/glycogen phosphorylase"/>
    <property type="match status" value="1"/>
</dbReference>
<name>A0A563U2V2_9SPHI</name>
<dbReference type="Gene3D" id="3.40.50.2000">
    <property type="entry name" value="Glycogen Phosphorylase B"/>
    <property type="match status" value="2"/>
</dbReference>